<comment type="caution">
    <text evidence="1">The sequence shown here is derived from an EMBL/GenBank/DDBJ whole genome shotgun (WGS) entry which is preliminary data.</text>
</comment>
<proteinExistence type="predicted"/>
<accession>A0A1V9U640</accession>
<gene>
    <name evidence="1" type="ORF">B6U37_05185</name>
</gene>
<organism evidence="1 2">
    <name type="scientific">Ligilactobacillus salivarius</name>
    <dbReference type="NCBI Taxonomy" id="1624"/>
    <lineage>
        <taxon>Bacteria</taxon>
        <taxon>Bacillati</taxon>
        <taxon>Bacillota</taxon>
        <taxon>Bacilli</taxon>
        <taxon>Lactobacillales</taxon>
        <taxon>Lactobacillaceae</taxon>
        <taxon>Ligilactobacillus</taxon>
    </lineage>
</organism>
<dbReference type="Proteomes" id="UP000192353">
    <property type="component" value="Unassembled WGS sequence"/>
</dbReference>
<dbReference type="RefSeq" id="WP_003701806.1">
    <property type="nucleotide sequence ID" value="NZ_JUQA01000092.1"/>
</dbReference>
<protein>
    <submittedName>
        <fullName evidence="1">Uncharacterized protein</fullName>
    </submittedName>
</protein>
<dbReference type="EMBL" id="NBEY01000043">
    <property type="protein sequence ID" value="OQR25306.1"/>
    <property type="molecule type" value="Genomic_DNA"/>
</dbReference>
<evidence type="ECO:0000313" key="2">
    <source>
        <dbReference type="Proteomes" id="UP000192353"/>
    </source>
</evidence>
<reference evidence="1 2" key="1">
    <citation type="submission" date="2017-03" db="EMBL/GenBank/DDBJ databases">
        <title>Phylogenomics and comparative genomics of Lactobacillus salivarius, a mammalian gut commensal.</title>
        <authorList>
            <person name="Harris H.M."/>
        </authorList>
    </citation>
    <scope>NUCLEOTIDE SEQUENCE [LARGE SCALE GENOMIC DNA]</scope>
    <source>
        <strain evidence="1 2">AH4231</strain>
    </source>
</reference>
<name>A0A1V9U640_9LACO</name>
<sequence length="135" mass="15715">MPNYVIVRNKDEKPMEYYRQKTKTFVGSLQSASKWNSKKMAQPAYDKLIKSGEKNLEIVDSDKDEQEVMNMLLGGDENTGSQHAMDALDKIKEVTSPRSYQYCNPKLKQKYSKLLQSKQIKTIEKLIKHVWKLVK</sequence>
<dbReference type="AlphaFoldDB" id="A0A1V9U640"/>
<evidence type="ECO:0000313" key="1">
    <source>
        <dbReference type="EMBL" id="OQR25306.1"/>
    </source>
</evidence>